<dbReference type="SUPFAM" id="SSF47648">
    <property type="entry name" value="Nucleoside phosphorylase/phosphoribosyltransferase N-terminal domain"/>
    <property type="match status" value="1"/>
</dbReference>
<evidence type="ECO:0000259" key="3">
    <source>
        <dbReference type="Pfam" id="PF02885"/>
    </source>
</evidence>
<gene>
    <name evidence="4" type="ORF">GIB67_037772</name>
</gene>
<evidence type="ECO:0000313" key="5">
    <source>
        <dbReference type="Proteomes" id="UP000541444"/>
    </source>
</evidence>
<dbReference type="InterPro" id="IPR036320">
    <property type="entry name" value="Glycosyl_Trfase_fam3_N_dom_sf"/>
</dbReference>
<name>A0A7J7LV99_9MAGN</name>
<dbReference type="Pfam" id="PF02885">
    <property type="entry name" value="Glycos_trans_3N"/>
    <property type="match status" value="1"/>
</dbReference>
<dbReference type="EMBL" id="JACGCM010001976">
    <property type="protein sequence ID" value="KAF6146472.1"/>
    <property type="molecule type" value="Genomic_DNA"/>
</dbReference>
<keyword evidence="2" id="KW-0808">Transferase</keyword>
<keyword evidence="1" id="KW-0328">Glycosyltransferase</keyword>
<proteinExistence type="predicted"/>
<dbReference type="OrthoDB" id="427800at2759"/>
<keyword evidence="5" id="KW-1185">Reference proteome</keyword>
<protein>
    <recommendedName>
        <fullName evidence="3">Glycosyl transferase family 3 N-terminal domain-containing protein</fullName>
    </recommendedName>
</protein>
<evidence type="ECO:0000313" key="4">
    <source>
        <dbReference type="EMBL" id="KAF6146472.1"/>
    </source>
</evidence>
<dbReference type="Proteomes" id="UP000541444">
    <property type="component" value="Unassembled WGS sequence"/>
</dbReference>
<comment type="caution">
    <text evidence="4">The sequence shown here is derived from an EMBL/GenBank/DDBJ whole genome shotgun (WGS) entry which is preliminary data.</text>
</comment>
<accession>A0A7J7LV99</accession>
<organism evidence="4 5">
    <name type="scientific">Kingdonia uniflora</name>
    <dbReference type="NCBI Taxonomy" id="39325"/>
    <lineage>
        <taxon>Eukaryota</taxon>
        <taxon>Viridiplantae</taxon>
        <taxon>Streptophyta</taxon>
        <taxon>Embryophyta</taxon>
        <taxon>Tracheophyta</taxon>
        <taxon>Spermatophyta</taxon>
        <taxon>Magnoliopsida</taxon>
        <taxon>Ranunculales</taxon>
        <taxon>Circaeasteraceae</taxon>
        <taxon>Kingdonia</taxon>
    </lineage>
</organism>
<dbReference type="AlphaFoldDB" id="A0A7J7LV99"/>
<reference evidence="4 5" key="1">
    <citation type="journal article" date="2020" name="IScience">
        <title>Genome Sequencing of the Endangered Kingdonia uniflora (Circaeasteraceae, Ranunculales) Reveals Potential Mechanisms of Evolutionary Specialization.</title>
        <authorList>
            <person name="Sun Y."/>
            <person name="Deng T."/>
            <person name="Zhang A."/>
            <person name="Moore M.J."/>
            <person name="Landis J.B."/>
            <person name="Lin N."/>
            <person name="Zhang H."/>
            <person name="Zhang X."/>
            <person name="Huang J."/>
            <person name="Zhang X."/>
            <person name="Sun H."/>
            <person name="Wang H."/>
        </authorList>
    </citation>
    <scope>NUCLEOTIDE SEQUENCE [LARGE SCALE GENOMIC DNA]</scope>
    <source>
        <strain evidence="4">TB1705</strain>
        <tissue evidence="4">Leaf</tissue>
    </source>
</reference>
<dbReference type="InterPro" id="IPR017459">
    <property type="entry name" value="Glycosyl_Trfase_fam3_N_dom"/>
</dbReference>
<sequence>MAVFGCSAPFCVSPPCVFTLSKRYFEVQKCLLVSPITQRCSTSKKTCLRSGRESLPSPATSFDEIIETLISKVDLSEIEAEDSFDFMLSESNEALISTFLVLLRAKGEIFKEVH</sequence>
<dbReference type="GO" id="GO:0016757">
    <property type="term" value="F:glycosyltransferase activity"/>
    <property type="evidence" value="ECO:0007669"/>
    <property type="project" value="UniProtKB-KW"/>
</dbReference>
<evidence type="ECO:0000256" key="2">
    <source>
        <dbReference type="ARBA" id="ARBA00022679"/>
    </source>
</evidence>
<evidence type="ECO:0000256" key="1">
    <source>
        <dbReference type="ARBA" id="ARBA00022676"/>
    </source>
</evidence>
<feature type="domain" description="Glycosyl transferase family 3 N-terminal" evidence="3">
    <location>
        <begin position="64"/>
        <end position="112"/>
    </location>
</feature>
<dbReference type="Gene3D" id="1.20.970.10">
    <property type="entry name" value="Transferase, Pyrimidine Nucleoside Phosphorylase, Chain C"/>
    <property type="match status" value="1"/>
</dbReference>